<dbReference type="EMBL" id="PKGO01000005">
    <property type="protein sequence ID" value="PKY70206.1"/>
    <property type="molecule type" value="Genomic_DNA"/>
</dbReference>
<name>A0A2I1IGE6_9MICO</name>
<sequence length="170" mass="19253">MQGEPAAPAVPVVTQKDFQSVPLSAAEVHVWPDGWGVAGKRTAFWTDDTTQTKTLTMLGQEVTVEAVPVSWRWDFGDGTVKWTHSPWRKPVSLERAGFYHVYSEAEHVKVTVTVKYEGRFRVGNGPWTDIEGTAEKTSPPRDVTIYRYEKYVVGEHCKKQNCLDENRANR</sequence>
<dbReference type="AlphaFoldDB" id="A0A2I1IGE6"/>
<organism evidence="2 3">
    <name type="scientific">Brevibacterium ravenspurgense</name>
    <dbReference type="NCBI Taxonomy" id="479117"/>
    <lineage>
        <taxon>Bacteria</taxon>
        <taxon>Bacillati</taxon>
        <taxon>Actinomycetota</taxon>
        <taxon>Actinomycetes</taxon>
        <taxon>Micrococcales</taxon>
        <taxon>Brevibacteriaceae</taxon>
        <taxon>Brevibacterium</taxon>
    </lineage>
</organism>
<feature type="domain" description="PKD" evidence="1">
    <location>
        <begin position="68"/>
        <end position="114"/>
    </location>
</feature>
<evidence type="ECO:0000313" key="3">
    <source>
        <dbReference type="Proteomes" id="UP000242755"/>
    </source>
</evidence>
<dbReference type="SUPFAM" id="SSF49299">
    <property type="entry name" value="PKD domain"/>
    <property type="match status" value="1"/>
</dbReference>
<accession>A0A2I1IGE6</accession>
<dbReference type="Pfam" id="PF00801">
    <property type="entry name" value="PKD"/>
    <property type="match status" value="1"/>
</dbReference>
<gene>
    <name evidence="2" type="ORF">CYJ40_05615</name>
</gene>
<dbReference type="Gene3D" id="2.60.40.10">
    <property type="entry name" value="Immunoglobulins"/>
    <property type="match status" value="1"/>
</dbReference>
<evidence type="ECO:0000259" key="1">
    <source>
        <dbReference type="PROSITE" id="PS50093"/>
    </source>
</evidence>
<dbReference type="InterPro" id="IPR000601">
    <property type="entry name" value="PKD_dom"/>
</dbReference>
<comment type="caution">
    <text evidence="2">The sequence shown here is derived from an EMBL/GenBank/DDBJ whole genome shotgun (WGS) entry which is preliminary data.</text>
</comment>
<dbReference type="RefSeq" id="WP_070424571.1">
    <property type="nucleotide sequence ID" value="NZ_PKGO01000005.1"/>
</dbReference>
<dbReference type="Proteomes" id="UP000242755">
    <property type="component" value="Unassembled WGS sequence"/>
</dbReference>
<reference evidence="2 3" key="1">
    <citation type="submission" date="2017-12" db="EMBL/GenBank/DDBJ databases">
        <title>Phylogenetic diversity of female urinary microbiome.</title>
        <authorList>
            <person name="Thomas-White K."/>
            <person name="Wolfe A.J."/>
        </authorList>
    </citation>
    <scope>NUCLEOTIDE SEQUENCE [LARGE SCALE GENOMIC DNA]</scope>
    <source>
        <strain evidence="2 3">UMB0426</strain>
    </source>
</reference>
<dbReference type="STRING" id="1176165.GCA_001584405_00538"/>
<dbReference type="CDD" id="cd00146">
    <property type="entry name" value="PKD"/>
    <property type="match status" value="1"/>
</dbReference>
<dbReference type="InterPro" id="IPR035986">
    <property type="entry name" value="PKD_dom_sf"/>
</dbReference>
<evidence type="ECO:0000313" key="2">
    <source>
        <dbReference type="EMBL" id="PKY70206.1"/>
    </source>
</evidence>
<dbReference type="PROSITE" id="PS50093">
    <property type="entry name" value="PKD"/>
    <property type="match status" value="1"/>
</dbReference>
<dbReference type="GO" id="GO:0005975">
    <property type="term" value="P:carbohydrate metabolic process"/>
    <property type="evidence" value="ECO:0007669"/>
    <property type="project" value="UniProtKB-ARBA"/>
</dbReference>
<proteinExistence type="predicted"/>
<protein>
    <recommendedName>
        <fullName evidence="1">PKD domain-containing protein</fullName>
    </recommendedName>
</protein>
<dbReference type="InterPro" id="IPR013783">
    <property type="entry name" value="Ig-like_fold"/>
</dbReference>